<dbReference type="GO" id="GO:0005576">
    <property type="term" value="C:extracellular region"/>
    <property type="evidence" value="ECO:0007669"/>
    <property type="project" value="UniProtKB-SubCell"/>
</dbReference>
<name>A0A6A4WCX0_AMPAM</name>
<gene>
    <name evidence="6" type="primary">Pxd_5</name>
    <name evidence="6" type="ORF">FJT64_027484</name>
</gene>
<keyword evidence="5" id="KW-0408">Iron</keyword>
<keyword evidence="3 6" id="KW-0560">Oxidoreductase</keyword>
<keyword evidence="3 6" id="KW-0575">Peroxidase</keyword>
<keyword evidence="2" id="KW-0964">Secreted</keyword>
<keyword evidence="5" id="KW-0479">Metal-binding</keyword>
<evidence type="ECO:0000256" key="2">
    <source>
        <dbReference type="ARBA" id="ARBA00022525"/>
    </source>
</evidence>
<dbReference type="GO" id="GO:0006979">
    <property type="term" value="P:response to oxidative stress"/>
    <property type="evidence" value="ECO:0007669"/>
    <property type="project" value="InterPro"/>
</dbReference>
<keyword evidence="5" id="KW-0349">Heme</keyword>
<proteinExistence type="predicted"/>
<comment type="caution">
    <text evidence="6">The sequence shown here is derived from an EMBL/GenBank/DDBJ whole genome shotgun (WGS) entry which is preliminary data.</text>
</comment>
<dbReference type="EMBL" id="VIIS01001317">
    <property type="protein sequence ID" value="KAF0299888.1"/>
    <property type="molecule type" value="Genomic_DNA"/>
</dbReference>
<keyword evidence="4" id="KW-0325">Glycoprotein</keyword>
<dbReference type="GO" id="GO:0046872">
    <property type="term" value="F:metal ion binding"/>
    <property type="evidence" value="ECO:0007669"/>
    <property type="project" value="UniProtKB-KW"/>
</dbReference>
<protein>
    <submittedName>
        <fullName evidence="6">Peroxidase</fullName>
    </submittedName>
</protein>
<dbReference type="PROSITE" id="PS50292">
    <property type="entry name" value="PEROXIDASE_3"/>
    <property type="match status" value="1"/>
</dbReference>
<dbReference type="InterPro" id="IPR037120">
    <property type="entry name" value="Haem_peroxidase_sf_animal"/>
</dbReference>
<dbReference type="PANTHER" id="PTHR11475:SF4">
    <property type="entry name" value="CHORION PEROXIDASE"/>
    <property type="match status" value="1"/>
</dbReference>
<sequence length="255" mass="28613">MSNSFSSAAFRFGHSMVRDVYDLINAEGQVFRSINITRTFFDPSIITESLVGHARTLVARRSETFDTSMAEGLHEQLFTTNFMFGLDLLAFNIQRGRDHGTPTYAQVARACGIVDVAFWGDLFRVMSPEAIDKLRSVYDDPRDVDLFIGGVAEERAPGAQVGPTFQCLIGQQFFDLRYGDRFFYDNGGFPHSFSSTQLQEIRKSNWARILCDTLGPEFGNDFTRVQPLAFLTTLGVNQVIDCRTLAIPTVNLDAF</sequence>
<reference evidence="6 7" key="1">
    <citation type="submission" date="2019-07" db="EMBL/GenBank/DDBJ databases">
        <title>Draft genome assembly of a fouling barnacle, Amphibalanus amphitrite (Darwin, 1854): The first reference genome for Thecostraca.</title>
        <authorList>
            <person name="Kim W."/>
        </authorList>
    </citation>
    <scope>NUCLEOTIDE SEQUENCE [LARGE SCALE GENOMIC DNA]</scope>
    <source>
        <strain evidence="6">SNU_AA5</strain>
        <tissue evidence="6">Soma without cirri and trophi</tissue>
    </source>
</reference>
<dbReference type="InterPro" id="IPR019791">
    <property type="entry name" value="Haem_peroxidase_animal"/>
</dbReference>
<dbReference type="Gene3D" id="1.10.640.10">
    <property type="entry name" value="Haem peroxidase domain superfamily, animal type"/>
    <property type="match status" value="1"/>
</dbReference>
<evidence type="ECO:0000256" key="1">
    <source>
        <dbReference type="ARBA" id="ARBA00004613"/>
    </source>
</evidence>
<dbReference type="InterPro" id="IPR010255">
    <property type="entry name" value="Haem_peroxidase_sf"/>
</dbReference>
<evidence type="ECO:0000313" key="6">
    <source>
        <dbReference type="EMBL" id="KAF0299888.1"/>
    </source>
</evidence>
<feature type="binding site" description="axial binding residue" evidence="5">
    <location>
        <position position="14"/>
    </location>
    <ligand>
        <name>heme b</name>
        <dbReference type="ChEBI" id="CHEBI:60344"/>
    </ligand>
    <ligandPart>
        <name>Fe</name>
        <dbReference type="ChEBI" id="CHEBI:18248"/>
    </ligandPart>
</feature>
<dbReference type="SUPFAM" id="SSF48113">
    <property type="entry name" value="Heme-dependent peroxidases"/>
    <property type="match status" value="1"/>
</dbReference>
<dbReference type="Proteomes" id="UP000440578">
    <property type="component" value="Unassembled WGS sequence"/>
</dbReference>
<evidence type="ECO:0000256" key="5">
    <source>
        <dbReference type="PIRSR" id="PIRSR619791-2"/>
    </source>
</evidence>
<dbReference type="GO" id="GO:0020037">
    <property type="term" value="F:heme binding"/>
    <property type="evidence" value="ECO:0007669"/>
    <property type="project" value="InterPro"/>
</dbReference>
<dbReference type="Pfam" id="PF03098">
    <property type="entry name" value="An_peroxidase"/>
    <property type="match status" value="1"/>
</dbReference>
<evidence type="ECO:0000256" key="4">
    <source>
        <dbReference type="ARBA" id="ARBA00023180"/>
    </source>
</evidence>
<dbReference type="AlphaFoldDB" id="A0A6A4WCX0"/>
<comment type="subcellular location">
    <subcellularLocation>
        <location evidence="1">Secreted</location>
    </subcellularLocation>
</comment>
<keyword evidence="7" id="KW-1185">Reference proteome</keyword>
<evidence type="ECO:0000256" key="3">
    <source>
        <dbReference type="ARBA" id="ARBA00022559"/>
    </source>
</evidence>
<dbReference type="PRINTS" id="PR00457">
    <property type="entry name" value="ANPEROXIDASE"/>
</dbReference>
<dbReference type="OrthoDB" id="823504at2759"/>
<evidence type="ECO:0000313" key="7">
    <source>
        <dbReference type="Proteomes" id="UP000440578"/>
    </source>
</evidence>
<organism evidence="6 7">
    <name type="scientific">Amphibalanus amphitrite</name>
    <name type="common">Striped barnacle</name>
    <name type="synonym">Balanus amphitrite</name>
    <dbReference type="NCBI Taxonomy" id="1232801"/>
    <lineage>
        <taxon>Eukaryota</taxon>
        <taxon>Metazoa</taxon>
        <taxon>Ecdysozoa</taxon>
        <taxon>Arthropoda</taxon>
        <taxon>Crustacea</taxon>
        <taxon>Multicrustacea</taxon>
        <taxon>Cirripedia</taxon>
        <taxon>Thoracica</taxon>
        <taxon>Thoracicalcarea</taxon>
        <taxon>Balanomorpha</taxon>
        <taxon>Balanoidea</taxon>
        <taxon>Balanidae</taxon>
        <taxon>Amphibalaninae</taxon>
        <taxon>Amphibalanus</taxon>
    </lineage>
</organism>
<dbReference type="GO" id="GO:0004601">
    <property type="term" value="F:peroxidase activity"/>
    <property type="evidence" value="ECO:0007669"/>
    <property type="project" value="UniProtKB-KW"/>
</dbReference>
<accession>A0A6A4WCX0</accession>
<dbReference type="PANTHER" id="PTHR11475">
    <property type="entry name" value="OXIDASE/PEROXIDASE"/>
    <property type="match status" value="1"/>
</dbReference>